<feature type="transmembrane region" description="Helical" evidence="8">
    <location>
        <begin position="373"/>
        <end position="391"/>
    </location>
</feature>
<keyword evidence="3" id="KW-0762">Sugar transport</keyword>
<dbReference type="Proteomes" id="UP000298138">
    <property type="component" value="Unassembled WGS sequence"/>
</dbReference>
<dbReference type="STRING" id="341454.A0A4S2MKC9"/>
<protein>
    <submittedName>
        <fullName evidence="9">UAA-domain-containing protein</fullName>
    </submittedName>
</protein>
<dbReference type="GO" id="GO:0005789">
    <property type="term" value="C:endoplasmic reticulum membrane"/>
    <property type="evidence" value="ECO:0007669"/>
    <property type="project" value="TreeGrafter"/>
</dbReference>
<dbReference type="NCBIfam" id="TIGR00803">
    <property type="entry name" value="nst"/>
    <property type="match status" value="1"/>
</dbReference>
<feature type="transmembrane region" description="Helical" evidence="8">
    <location>
        <begin position="112"/>
        <end position="131"/>
    </location>
</feature>
<dbReference type="PANTHER" id="PTHR10778">
    <property type="entry name" value="SOLUTE CARRIER FAMILY 35 MEMBER B"/>
    <property type="match status" value="1"/>
</dbReference>
<dbReference type="AlphaFoldDB" id="A0A4S2MKC9"/>
<feature type="transmembrane region" description="Helical" evidence="8">
    <location>
        <begin position="85"/>
        <end position="106"/>
    </location>
</feature>
<evidence type="ECO:0000256" key="7">
    <source>
        <dbReference type="SAM" id="MobiDB-lite"/>
    </source>
</evidence>
<organism evidence="9 10">
    <name type="scientific">Ascodesmis nigricans</name>
    <dbReference type="NCBI Taxonomy" id="341454"/>
    <lineage>
        <taxon>Eukaryota</taxon>
        <taxon>Fungi</taxon>
        <taxon>Dikarya</taxon>
        <taxon>Ascomycota</taxon>
        <taxon>Pezizomycotina</taxon>
        <taxon>Pezizomycetes</taxon>
        <taxon>Pezizales</taxon>
        <taxon>Ascodesmidaceae</taxon>
        <taxon>Ascodesmis</taxon>
    </lineage>
</organism>
<dbReference type="OrthoDB" id="999962at2759"/>
<evidence type="ECO:0000256" key="5">
    <source>
        <dbReference type="ARBA" id="ARBA00022989"/>
    </source>
</evidence>
<keyword evidence="4 8" id="KW-0812">Transmembrane</keyword>
<dbReference type="GO" id="GO:0000139">
    <property type="term" value="C:Golgi membrane"/>
    <property type="evidence" value="ECO:0007669"/>
    <property type="project" value="TreeGrafter"/>
</dbReference>
<evidence type="ECO:0000256" key="1">
    <source>
        <dbReference type="ARBA" id="ARBA00004127"/>
    </source>
</evidence>
<feature type="region of interest" description="Disordered" evidence="7">
    <location>
        <begin position="1"/>
        <end position="35"/>
    </location>
</feature>
<feature type="transmembrane region" description="Helical" evidence="8">
    <location>
        <begin position="151"/>
        <end position="169"/>
    </location>
</feature>
<dbReference type="Pfam" id="PF08449">
    <property type="entry name" value="UAA"/>
    <property type="match status" value="1"/>
</dbReference>
<feature type="transmembrane region" description="Helical" evidence="8">
    <location>
        <begin position="204"/>
        <end position="220"/>
    </location>
</feature>
<accession>A0A4S2MKC9</accession>
<keyword evidence="6 8" id="KW-0472">Membrane</keyword>
<proteinExistence type="predicted"/>
<feature type="transmembrane region" description="Helical" evidence="8">
    <location>
        <begin position="270"/>
        <end position="287"/>
    </location>
</feature>
<evidence type="ECO:0000256" key="3">
    <source>
        <dbReference type="ARBA" id="ARBA00022597"/>
    </source>
</evidence>
<feature type="transmembrane region" description="Helical" evidence="8">
    <location>
        <begin position="240"/>
        <end position="258"/>
    </location>
</feature>
<dbReference type="FunCoup" id="A0A4S2MKC9">
    <property type="interactions" value="150"/>
</dbReference>
<dbReference type="EMBL" id="ML220154">
    <property type="protein sequence ID" value="TGZ77392.1"/>
    <property type="molecule type" value="Genomic_DNA"/>
</dbReference>
<dbReference type="PANTHER" id="PTHR10778:SF4">
    <property type="entry name" value="NUCLEOTIDE SUGAR TRANSPORTER SLC35B4"/>
    <property type="match status" value="1"/>
</dbReference>
<keyword evidence="2" id="KW-0813">Transport</keyword>
<feature type="transmembrane region" description="Helical" evidence="8">
    <location>
        <begin position="175"/>
        <end position="197"/>
    </location>
</feature>
<evidence type="ECO:0000256" key="4">
    <source>
        <dbReference type="ARBA" id="ARBA00022692"/>
    </source>
</evidence>
<reference evidence="9 10" key="1">
    <citation type="submission" date="2019-04" db="EMBL/GenBank/DDBJ databases">
        <title>Comparative genomics and transcriptomics to analyze fruiting body development in filamentous ascomycetes.</title>
        <authorList>
            <consortium name="DOE Joint Genome Institute"/>
            <person name="Lutkenhaus R."/>
            <person name="Traeger S."/>
            <person name="Breuer J."/>
            <person name="Kuo A."/>
            <person name="Lipzen A."/>
            <person name="Pangilinan J."/>
            <person name="Dilworth D."/>
            <person name="Sandor L."/>
            <person name="Poggeler S."/>
            <person name="Barry K."/>
            <person name="Grigoriev I.V."/>
            <person name="Nowrousian M."/>
        </authorList>
    </citation>
    <scope>NUCLEOTIDE SEQUENCE [LARGE SCALE GENOMIC DNA]</scope>
    <source>
        <strain evidence="9 10">CBS 389.68</strain>
    </source>
</reference>
<feature type="transmembrane region" description="Helical" evidence="8">
    <location>
        <begin position="307"/>
        <end position="333"/>
    </location>
</feature>
<dbReference type="InterPro" id="IPR013657">
    <property type="entry name" value="SCL35B1-4/HUT1"/>
</dbReference>
<name>A0A4S2MKC9_9PEZI</name>
<sequence>MARARPKRGQKPPSHSASTSATPSPATTPAATQPVQPTIKQIDARPFLEREESGFKLPTTESVAPILANIWMTVECSFGEWFSALAMYFMIFGGCCSNVFALEAIIKAAPASGHLITFCQFLLVAIEGLWYHFDPTQKMLLKPNTIPLQRWLIQIALFFSVSLLNNQAFNYNISVPVHIILRSGGSMTTMLIGLLCGKRYSRQQVFSVFILTGGCILAALGDSKGNNKTEALTRFSTGLVLLFIAQMLSAIMGLYIEATYAKYGNNYREGLFYTHALSLILFIPFFSQLRDQWNTLAASPPLESNPYIPSFITNIPQQLVFLALNAFTQYICISGVNRLGARVSALSVTVVLNVRKLVSLGLSIFLFGNRLSTEVAMGAAIVTIGGFWYALESNKQNRPRGKTKSQ</sequence>
<dbReference type="InParanoid" id="A0A4S2MKC9"/>
<feature type="compositionally biased region" description="Low complexity" evidence="7">
    <location>
        <begin position="12"/>
        <end position="32"/>
    </location>
</feature>
<feature type="transmembrane region" description="Helical" evidence="8">
    <location>
        <begin position="345"/>
        <end position="367"/>
    </location>
</feature>
<evidence type="ECO:0000256" key="2">
    <source>
        <dbReference type="ARBA" id="ARBA00022448"/>
    </source>
</evidence>
<evidence type="ECO:0000256" key="8">
    <source>
        <dbReference type="SAM" id="Phobius"/>
    </source>
</evidence>
<evidence type="ECO:0000256" key="6">
    <source>
        <dbReference type="ARBA" id="ARBA00023136"/>
    </source>
</evidence>
<dbReference type="GO" id="GO:0005462">
    <property type="term" value="F:UDP-N-acetylglucosamine transmembrane transporter activity"/>
    <property type="evidence" value="ECO:0007669"/>
    <property type="project" value="TreeGrafter"/>
</dbReference>
<gene>
    <name evidence="9" type="ORF">EX30DRAFT_360149</name>
</gene>
<feature type="compositionally biased region" description="Basic residues" evidence="7">
    <location>
        <begin position="1"/>
        <end position="10"/>
    </location>
</feature>
<comment type="subcellular location">
    <subcellularLocation>
        <location evidence="1">Endomembrane system</location>
        <topology evidence="1">Multi-pass membrane protein</topology>
    </subcellularLocation>
</comment>
<dbReference type="GO" id="GO:0005464">
    <property type="term" value="F:UDP-xylose transmembrane transporter activity"/>
    <property type="evidence" value="ECO:0007669"/>
    <property type="project" value="TreeGrafter"/>
</dbReference>
<evidence type="ECO:0000313" key="10">
    <source>
        <dbReference type="Proteomes" id="UP000298138"/>
    </source>
</evidence>
<keyword evidence="5 8" id="KW-1133">Transmembrane helix</keyword>
<evidence type="ECO:0000313" key="9">
    <source>
        <dbReference type="EMBL" id="TGZ77392.1"/>
    </source>
</evidence>
<keyword evidence="10" id="KW-1185">Reference proteome</keyword>